<organism evidence="1 2">
    <name type="scientific">Candidatus Roizmanbacteria bacterium GW2011_GWC2_35_12</name>
    <dbReference type="NCBI Taxonomy" id="1618485"/>
    <lineage>
        <taxon>Bacteria</taxon>
        <taxon>Candidatus Roizmaniibacteriota</taxon>
    </lineage>
</organism>
<comment type="caution">
    <text evidence="1">The sequence shown here is derived from an EMBL/GenBank/DDBJ whole genome shotgun (WGS) entry which is preliminary data.</text>
</comment>
<reference evidence="1 2" key="1">
    <citation type="journal article" date="2015" name="Nature">
        <title>rRNA introns, odd ribosomes, and small enigmatic genomes across a large radiation of phyla.</title>
        <authorList>
            <person name="Brown C.T."/>
            <person name="Hug L.A."/>
            <person name="Thomas B.C."/>
            <person name="Sharon I."/>
            <person name="Castelle C.J."/>
            <person name="Singh A."/>
            <person name="Wilkins M.J."/>
            <person name="Williams K.H."/>
            <person name="Banfield J.F."/>
        </authorList>
    </citation>
    <scope>NUCLEOTIDE SEQUENCE [LARGE SCALE GENOMIC DNA]</scope>
</reference>
<sequence length="401" mass="46243">MENKISLKNNEILEIKRPDENQNDGYDREVFDFFLSRGLVLLPKDIEKIKLKYEKIEGRQSFSAWAKDNPVSVNYPKVVVSLKDKFNFIAKSFPGLTGRINDIYSSAEIVDLKNGKDSEKTRELILLFLEEVLFDRLVGTPIIPPEEFFSNLENGKYGNLFGFDVKFVKEVNDNVSYVDGDMMIKTLWDKIRLTLGDQVDKFDIQRRGSTFIFALKKGEIVENSIVNELRQITSLMVEVGSEMIDLPLGIGEIVPSSSLPDINRKKQVRDSYEKLLNNLDSDFYSKLAMIFNQDTNFNESIYKLWQLVFPQKANFENNMFIYDIPLLAKLSRYLFIGKRARERSGNMLATIQSRGEFSQEEFNPLRMIMEKISKYSYGKTLTLGELNVLFQIACGVVNFDS</sequence>
<dbReference type="AlphaFoldDB" id="A0A0G0BQ04"/>
<accession>A0A0G0BQ04</accession>
<evidence type="ECO:0000313" key="2">
    <source>
        <dbReference type="Proteomes" id="UP000034127"/>
    </source>
</evidence>
<name>A0A0G0BQ04_9BACT</name>
<proteinExistence type="predicted"/>
<dbReference type="EMBL" id="LBPX01000045">
    <property type="protein sequence ID" value="KKP65731.1"/>
    <property type="molecule type" value="Genomic_DNA"/>
</dbReference>
<gene>
    <name evidence="1" type="ORF">UR63_C0045G0004</name>
</gene>
<protein>
    <submittedName>
        <fullName evidence="1">Uncharacterized protein</fullName>
    </submittedName>
</protein>
<dbReference type="Proteomes" id="UP000034127">
    <property type="component" value="Unassembled WGS sequence"/>
</dbReference>
<evidence type="ECO:0000313" key="1">
    <source>
        <dbReference type="EMBL" id="KKP65731.1"/>
    </source>
</evidence>